<gene>
    <name evidence="1" type="ORF">MAUB_01210</name>
</gene>
<reference evidence="1 2" key="1">
    <citation type="journal article" date="2019" name="Emerg. Microbes Infect.">
        <title>Comprehensive subspecies identification of 175 nontuberculous mycobacteria species based on 7547 genomic profiles.</title>
        <authorList>
            <person name="Matsumoto Y."/>
            <person name="Kinjo T."/>
            <person name="Motooka D."/>
            <person name="Nabeya D."/>
            <person name="Jung N."/>
            <person name="Uechi K."/>
            <person name="Horii T."/>
            <person name="Iida T."/>
            <person name="Fujita J."/>
            <person name="Nakamura S."/>
        </authorList>
    </citation>
    <scope>NUCLEOTIDE SEQUENCE [LARGE SCALE GENOMIC DNA]</scope>
    <source>
        <strain evidence="1 2">JCM 15296</strain>
    </source>
</reference>
<protein>
    <submittedName>
        <fullName evidence="1">Uncharacterized protein</fullName>
    </submittedName>
</protein>
<name>A0ABN5YLD2_9MYCO</name>
<sequence>MLGSDPIAALLGAGIDSRAPQVIWKGYLRRLVANGAAVVMMAPDVTVPENADEGVLAKLAALLDRYPPGTQMPEEATGRLAGANHIDADPERVNLRVGAYYRHMDKVLGKELGPALRDNGIVSVTAGLHVGCSRMAAVIVPDGASLVQWRDWAAATSGDPRERHTAPTLLLPGTPGGGVYLFRTAAGQTLVDLTMSVGGCTVSSGDVIVPIPPSRQGGIPVTRLGPCRMLPTWLAGVLSQHARPVPVAVAG</sequence>
<dbReference type="Proteomes" id="UP000465609">
    <property type="component" value="Chromosome"/>
</dbReference>
<evidence type="ECO:0000313" key="1">
    <source>
        <dbReference type="EMBL" id="BBX82248.1"/>
    </source>
</evidence>
<proteinExistence type="predicted"/>
<organism evidence="1 2">
    <name type="scientific">Mycolicibacterium aubagnense</name>
    <dbReference type="NCBI Taxonomy" id="319707"/>
    <lineage>
        <taxon>Bacteria</taxon>
        <taxon>Bacillati</taxon>
        <taxon>Actinomycetota</taxon>
        <taxon>Actinomycetes</taxon>
        <taxon>Mycobacteriales</taxon>
        <taxon>Mycobacteriaceae</taxon>
        <taxon>Mycolicibacterium</taxon>
    </lineage>
</organism>
<keyword evidence="2" id="KW-1185">Reference proteome</keyword>
<dbReference type="RefSeq" id="WP_138233422.1">
    <property type="nucleotide sequence ID" value="NZ_AP022577.1"/>
</dbReference>
<accession>A0ABN5YLD2</accession>
<evidence type="ECO:0000313" key="2">
    <source>
        <dbReference type="Proteomes" id="UP000465609"/>
    </source>
</evidence>
<dbReference type="EMBL" id="AP022577">
    <property type="protein sequence ID" value="BBX82248.1"/>
    <property type="molecule type" value="Genomic_DNA"/>
</dbReference>